<comment type="catalytic activity">
    <reaction evidence="1">
        <text>Endohydrolysis of (1-&gt;4)-beta-D-glucosidic linkages in cellulose, lichenin and cereal beta-D-glucans.</text>
        <dbReference type="EC" id="3.2.1.4"/>
    </reaction>
</comment>
<evidence type="ECO:0000256" key="5">
    <source>
        <dbReference type="ARBA" id="ARBA00023001"/>
    </source>
</evidence>
<evidence type="ECO:0000256" key="7">
    <source>
        <dbReference type="ARBA" id="ARBA00023326"/>
    </source>
</evidence>
<gene>
    <name evidence="9" type="ORF">ABFB10_05155</name>
</gene>
<proteinExistence type="inferred from homology"/>
<dbReference type="AlphaFoldDB" id="A0AAW9S963"/>
<keyword evidence="4 9" id="KW-0378">Hydrolase</keyword>
<keyword evidence="8" id="KW-0732">Signal</keyword>
<keyword evidence="6" id="KW-0326">Glycosidase</keyword>
<reference evidence="9 10" key="1">
    <citation type="submission" date="2024-05" db="EMBL/GenBank/DDBJ databases">
        <title>Genome sequence of Ponticoccus litoralis KCCM 90028.</title>
        <authorList>
            <person name="Kim J.M."/>
            <person name="Lee J.K."/>
            <person name="Choi B.J."/>
            <person name="Bayburt H."/>
            <person name="Baek J.H."/>
            <person name="Jeon C.O."/>
        </authorList>
    </citation>
    <scope>NUCLEOTIDE SEQUENCE [LARGE SCALE GENOMIC DNA]</scope>
    <source>
        <strain evidence="9 10">KCCM 90028</strain>
    </source>
</reference>
<dbReference type="InterPro" id="IPR012341">
    <property type="entry name" value="6hp_glycosidase-like_sf"/>
</dbReference>
<dbReference type="Gene3D" id="1.50.10.10">
    <property type="match status" value="1"/>
</dbReference>
<dbReference type="InterPro" id="IPR008928">
    <property type="entry name" value="6-hairpin_glycosidase_sf"/>
</dbReference>
<evidence type="ECO:0000256" key="4">
    <source>
        <dbReference type="ARBA" id="ARBA00022801"/>
    </source>
</evidence>
<dbReference type="InterPro" id="IPR002037">
    <property type="entry name" value="Glyco_hydro_8"/>
</dbReference>
<evidence type="ECO:0000256" key="6">
    <source>
        <dbReference type="ARBA" id="ARBA00023295"/>
    </source>
</evidence>
<feature type="chain" id="PRO_5044004449" description="cellulase" evidence="8">
    <location>
        <begin position="21"/>
        <end position="326"/>
    </location>
</feature>
<dbReference type="GO" id="GO:0030245">
    <property type="term" value="P:cellulose catabolic process"/>
    <property type="evidence" value="ECO:0007669"/>
    <property type="project" value="UniProtKB-KW"/>
</dbReference>
<dbReference type="EC" id="3.2.1.4" evidence="3"/>
<evidence type="ECO:0000256" key="8">
    <source>
        <dbReference type="SAM" id="SignalP"/>
    </source>
</evidence>
<keyword evidence="7" id="KW-0624">Polysaccharide degradation</keyword>
<name>A0AAW9S963_9RHOB</name>
<dbReference type="Pfam" id="PF01270">
    <property type="entry name" value="Glyco_hydro_8"/>
    <property type="match status" value="1"/>
</dbReference>
<keyword evidence="5" id="KW-0136">Cellulose degradation</keyword>
<dbReference type="SUPFAM" id="SSF48208">
    <property type="entry name" value="Six-hairpin glycosidases"/>
    <property type="match status" value="1"/>
</dbReference>
<evidence type="ECO:0000256" key="2">
    <source>
        <dbReference type="ARBA" id="ARBA00009209"/>
    </source>
</evidence>
<keyword evidence="7" id="KW-0119">Carbohydrate metabolism</keyword>
<accession>A0AAW9S963</accession>
<protein>
    <recommendedName>
        <fullName evidence="3">cellulase</fullName>
        <ecNumber evidence="3">3.2.1.4</ecNumber>
    </recommendedName>
</protein>
<evidence type="ECO:0000256" key="1">
    <source>
        <dbReference type="ARBA" id="ARBA00000966"/>
    </source>
</evidence>
<comment type="caution">
    <text evidence="9">The sequence shown here is derived from an EMBL/GenBank/DDBJ whole genome shotgun (WGS) entry which is preliminary data.</text>
</comment>
<dbReference type="GO" id="GO:0008810">
    <property type="term" value="F:cellulase activity"/>
    <property type="evidence" value="ECO:0007669"/>
    <property type="project" value="UniProtKB-EC"/>
</dbReference>
<dbReference type="Proteomes" id="UP001428774">
    <property type="component" value="Unassembled WGS sequence"/>
</dbReference>
<dbReference type="EMBL" id="JBDNCH010000002">
    <property type="protein sequence ID" value="MEN9060509.1"/>
    <property type="molecule type" value="Genomic_DNA"/>
</dbReference>
<sequence length="326" mass="35655">MKRRNVILALPSFAALPSWAQPQGDAWSQWKAAYLADDGRVVDNGNRGISHSEGQAYGLVLAQALGDRAAFDRIERWTRANLAVRSDGLLAWRWPVRGPDDLRVASDGDLLRAWALLRATRDSGWRDHADKLAQICRALVAECLVPDPRAPDELLLRPALHMTATRDSVIVNPSYYMIRALIELGEATGADELLRTAAHGERLLQDPDALRDWINVTPQGIEPAPDLSTAFGWDALRIPLYLFWSGRADHAALEFAGTRFAAATLDRHVATVTDPSGRMLEQSDAAGFRAVADLAAGRPPTAPRPGQGYYADTLALLAQVAWREGG</sequence>
<evidence type="ECO:0000256" key="3">
    <source>
        <dbReference type="ARBA" id="ARBA00012601"/>
    </source>
</evidence>
<dbReference type="RefSeq" id="WP_347165686.1">
    <property type="nucleotide sequence ID" value="NZ_JBDNCH010000002.1"/>
</dbReference>
<keyword evidence="10" id="KW-1185">Reference proteome</keyword>
<comment type="similarity">
    <text evidence="2">Belongs to the glycosyl hydrolase 8 (cellulase D) family.</text>
</comment>
<feature type="signal peptide" evidence="8">
    <location>
        <begin position="1"/>
        <end position="20"/>
    </location>
</feature>
<dbReference type="PRINTS" id="PR00735">
    <property type="entry name" value="GLHYDRLASE8"/>
</dbReference>
<evidence type="ECO:0000313" key="9">
    <source>
        <dbReference type="EMBL" id="MEN9060509.1"/>
    </source>
</evidence>
<evidence type="ECO:0000313" key="10">
    <source>
        <dbReference type="Proteomes" id="UP001428774"/>
    </source>
</evidence>
<organism evidence="9 10">
    <name type="scientific">Ponticoccus litoralis</name>
    <dbReference type="NCBI Taxonomy" id="422297"/>
    <lineage>
        <taxon>Bacteria</taxon>
        <taxon>Pseudomonadati</taxon>
        <taxon>Pseudomonadota</taxon>
        <taxon>Alphaproteobacteria</taxon>
        <taxon>Rhodobacterales</taxon>
        <taxon>Roseobacteraceae</taxon>
        <taxon>Ponticoccus</taxon>
    </lineage>
</organism>